<name>A0A8J2ZD86_9PROT</name>
<dbReference type="RefSeq" id="WP_188901620.1">
    <property type="nucleotide sequence ID" value="NZ_BMKS01000009.1"/>
</dbReference>
<dbReference type="AlphaFoldDB" id="A0A8J2ZD86"/>
<evidence type="ECO:0000259" key="3">
    <source>
        <dbReference type="Pfam" id="PF13670"/>
    </source>
</evidence>
<dbReference type="InterPro" id="IPR025711">
    <property type="entry name" value="PepSY"/>
</dbReference>
<dbReference type="EMBL" id="BMKS01000009">
    <property type="protein sequence ID" value="GGG40374.1"/>
    <property type="molecule type" value="Genomic_DNA"/>
</dbReference>
<dbReference type="Pfam" id="PF13670">
    <property type="entry name" value="PepSY_2"/>
    <property type="match status" value="1"/>
</dbReference>
<protein>
    <recommendedName>
        <fullName evidence="3">PepSY domain-containing protein</fullName>
    </recommendedName>
</protein>
<feature type="compositionally biased region" description="Low complexity" evidence="1">
    <location>
        <begin position="23"/>
        <end position="47"/>
    </location>
</feature>
<dbReference type="Proteomes" id="UP000597507">
    <property type="component" value="Unassembled WGS sequence"/>
</dbReference>
<feature type="domain" description="PepSY" evidence="3">
    <location>
        <begin position="56"/>
        <end position="110"/>
    </location>
</feature>
<feature type="region of interest" description="Disordered" evidence="1">
    <location>
        <begin position="20"/>
        <end position="53"/>
    </location>
</feature>
<feature type="signal peptide" evidence="2">
    <location>
        <begin position="1"/>
        <end position="24"/>
    </location>
</feature>
<evidence type="ECO:0000256" key="1">
    <source>
        <dbReference type="SAM" id="MobiDB-lite"/>
    </source>
</evidence>
<evidence type="ECO:0000313" key="5">
    <source>
        <dbReference type="Proteomes" id="UP000597507"/>
    </source>
</evidence>
<reference evidence="4 5" key="1">
    <citation type="journal article" date="2014" name="Int. J. Syst. Evol. Microbiol.">
        <title>Complete genome sequence of Corynebacterium casei LMG S-19264T (=DSM 44701T), isolated from a smear-ripened cheese.</title>
        <authorList>
            <consortium name="US DOE Joint Genome Institute (JGI-PGF)"/>
            <person name="Walter F."/>
            <person name="Albersmeier A."/>
            <person name="Kalinowski J."/>
            <person name="Ruckert C."/>
        </authorList>
    </citation>
    <scope>NUCLEOTIDE SEQUENCE [LARGE SCALE GENOMIC DNA]</scope>
    <source>
        <strain evidence="4 5">CGMCC 1.16330</strain>
    </source>
</reference>
<keyword evidence="2" id="KW-0732">Signal</keyword>
<comment type="caution">
    <text evidence="4">The sequence shown here is derived from an EMBL/GenBank/DDBJ whole genome shotgun (WGS) entry which is preliminary data.</text>
</comment>
<evidence type="ECO:0000313" key="4">
    <source>
        <dbReference type="EMBL" id="GGG40374.1"/>
    </source>
</evidence>
<gene>
    <name evidence="4" type="ORF">GCM10010964_29970</name>
</gene>
<keyword evidence="5" id="KW-1185">Reference proteome</keyword>
<accession>A0A8J2ZD86</accession>
<feature type="chain" id="PRO_5035208621" description="PepSY domain-containing protein" evidence="2">
    <location>
        <begin position="25"/>
        <end position="118"/>
    </location>
</feature>
<evidence type="ECO:0000256" key="2">
    <source>
        <dbReference type="SAM" id="SignalP"/>
    </source>
</evidence>
<sequence>MKKLLGSAALAAALAFGLGGVAGAQTGTPPSPMGTPGQTGAPTAPGAAVGGGAGVAGMMNEQQVRDMLRQRGYSEIEDIERDGDRFTARAQRGGEQVRLQVDARTGTVQERQGGTGSN</sequence>
<proteinExistence type="predicted"/>
<organism evidence="4 5">
    <name type="scientific">Caldovatus sediminis</name>
    <dbReference type="NCBI Taxonomy" id="2041189"/>
    <lineage>
        <taxon>Bacteria</taxon>
        <taxon>Pseudomonadati</taxon>
        <taxon>Pseudomonadota</taxon>
        <taxon>Alphaproteobacteria</taxon>
        <taxon>Acetobacterales</taxon>
        <taxon>Roseomonadaceae</taxon>
        <taxon>Caldovatus</taxon>
    </lineage>
</organism>